<dbReference type="OrthoDB" id="4990503at2"/>
<evidence type="ECO:0000259" key="2">
    <source>
        <dbReference type="Pfam" id="PF03703"/>
    </source>
</evidence>
<reference evidence="3 4" key="1">
    <citation type="submission" date="2018-06" db="EMBL/GenBank/DDBJ databases">
        <authorList>
            <consortium name="Pathogen Informatics"/>
            <person name="Doyle S."/>
        </authorList>
    </citation>
    <scope>NUCLEOTIDE SEQUENCE [LARGE SCALE GENOMIC DNA]</scope>
    <source>
        <strain evidence="3 4">NCTC9935</strain>
    </source>
</reference>
<dbReference type="Proteomes" id="UP000250192">
    <property type="component" value="Unassembled WGS sequence"/>
</dbReference>
<dbReference type="RefSeq" id="WP_111824494.1">
    <property type="nucleotide sequence ID" value="NZ_CBDERX010000024.1"/>
</dbReference>
<dbReference type="Pfam" id="PF03703">
    <property type="entry name" value="bPH_2"/>
    <property type="match status" value="1"/>
</dbReference>
<dbReference type="EMBL" id="UAPR01000016">
    <property type="protein sequence ID" value="SPT56512.1"/>
    <property type="molecule type" value="Genomic_DNA"/>
</dbReference>
<name>A0A2X0VRF9_9ACTO</name>
<dbReference type="InterPro" id="IPR005182">
    <property type="entry name" value="YdbS-like_PH"/>
</dbReference>
<dbReference type="PANTHER" id="PTHR37938:SF1">
    <property type="entry name" value="BLL0215 PROTEIN"/>
    <property type="match status" value="1"/>
</dbReference>
<keyword evidence="4" id="KW-1185">Reference proteome</keyword>
<dbReference type="PANTHER" id="PTHR37938">
    <property type="entry name" value="BLL0215 PROTEIN"/>
    <property type="match status" value="1"/>
</dbReference>
<feature type="transmembrane region" description="Helical" evidence="1">
    <location>
        <begin position="25"/>
        <end position="46"/>
    </location>
</feature>
<feature type="transmembrane region" description="Helical" evidence="1">
    <location>
        <begin position="52"/>
        <end position="72"/>
    </location>
</feature>
<keyword evidence="1" id="KW-0812">Transmembrane</keyword>
<evidence type="ECO:0000313" key="4">
    <source>
        <dbReference type="Proteomes" id="UP000250192"/>
    </source>
</evidence>
<gene>
    <name evidence="3" type="ORF">NCTC9935_02055</name>
</gene>
<evidence type="ECO:0000313" key="3">
    <source>
        <dbReference type="EMBL" id="SPT56512.1"/>
    </source>
</evidence>
<sequence length="170" mass="18916">MALSKKLLSQDEVVVRHMHTHLKTLLPAIVVEILLVLAAAVGSFYVPQDARYWALTTIWIAVAVLSIPLLIAPWVKWWSTSYTVTTKRVITRTGVLKRTGHDLPLSRISDIQIEKGVDDRIFGCGTLALQTSANDPLLLRDVPKVEMVQVEISNLLFHDIQGAIDADPRS</sequence>
<proteinExistence type="predicted"/>
<protein>
    <submittedName>
        <fullName evidence="3">Bacterial membrane flanked domain</fullName>
    </submittedName>
</protein>
<evidence type="ECO:0000256" key="1">
    <source>
        <dbReference type="SAM" id="Phobius"/>
    </source>
</evidence>
<keyword evidence="1" id="KW-0472">Membrane</keyword>
<organism evidence="3 4">
    <name type="scientific">Schaalia odontolytica</name>
    <dbReference type="NCBI Taxonomy" id="1660"/>
    <lineage>
        <taxon>Bacteria</taxon>
        <taxon>Bacillati</taxon>
        <taxon>Actinomycetota</taxon>
        <taxon>Actinomycetes</taxon>
        <taxon>Actinomycetales</taxon>
        <taxon>Actinomycetaceae</taxon>
        <taxon>Schaalia</taxon>
    </lineage>
</organism>
<keyword evidence="1" id="KW-1133">Transmembrane helix</keyword>
<accession>A0A2X0VRF9</accession>
<dbReference type="AlphaFoldDB" id="A0A2X0VRF9"/>
<feature type="domain" description="YdbS-like PH" evidence="2">
    <location>
        <begin position="77"/>
        <end position="149"/>
    </location>
</feature>
<dbReference type="GeneID" id="93759197"/>
<dbReference type="STRING" id="1660.APY09_07860"/>